<dbReference type="SMART" id="SM00364">
    <property type="entry name" value="LRR_BAC"/>
    <property type="match status" value="13"/>
</dbReference>
<evidence type="ECO:0000256" key="1">
    <source>
        <dbReference type="ARBA" id="ARBA00004613"/>
    </source>
</evidence>
<organism evidence="5 6">
    <name type="scientific">Sodalis ligni</name>
    <dbReference type="NCBI Taxonomy" id="2697027"/>
    <lineage>
        <taxon>Bacteria</taxon>
        <taxon>Pseudomonadati</taxon>
        <taxon>Pseudomonadota</taxon>
        <taxon>Gammaproteobacteria</taxon>
        <taxon>Enterobacterales</taxon>
        <taxon>Bruguierivoracaceae</taxon>
        <taxon>Sodalis</taxon>
    </lineage>
</organism>
<dbReference type="GO" id="GO:0005576">
    <property type="term" value="C:extracellular region"/>
    <property type="evidence" value="ECO:0007669"/>
    <property type="project" value="UniProtKB-SubCell"/>
</dbReference>
<dbReference type="SUPFAM" id="SSF52058">
    <property type="entry name" value="L domain-like"/>
    <property type="match status" value="2"/>
</dbReference>
<evidence type="ECO:0008006" key="7">
    <source>
        <dbReference type="Google" id="ProtNLM"/>
    </source>
</evidence>
<name>A0A4R1NGD4_9GAMM</name>
<comment type="subcellular location">
    <subcellularLocation>
        <location evidence="1">Secreted</location>
    </subcellularLocation>
</comment>
<accession>A0A4R1NGD4</accession>
<dbReference type="EMBL" id="SJOI01000001">
    <property type="protein sequence ID" value="TCL06067.1"/>
    <property type="molecule type" value="Genomic_DNA"/>
</dbReference>
<gene>
    <name evidence="5" type="ORF">EZJ58_4292</name>
</gene>
<protein>
    <recommendedName>
        <fullName evidence="7">Leucine rich repeat (LRR) protein</fullName>
    </recommendedName>
</protein>
<dbReference type="Proteomes" id="UP000294555">
    <property type="component" value="Unassembled WGS sequence"/>
</dbReference>
<proteinExistence type="inferred from homology"/>
<evidence type="ECO:0000256" key="4">
    <source>
        <dbReference type="ARBA" id="ARBA00022737"/>
    </source>
</evidence>
<dbReference type="PANTHER" id="PTHR47114:SF2">
    <property type="entry name" value="OLIGODENDROCYTE-MYELIN GLYCOPROTEIN"/>
    <property type="match status" value="1"/>
</dbReference>
<comment type="caution">
    <text evidence="5">The sequence shown here is derived from an EMBL/GenBank/DDBJ whole genome shotgun (WGS) entry which is preliminary data.</text>
</comment>
<evidence type="ECO:0000313" key="6">
    <source>
        <dbReference type="Proteomes" id="UP000294555"/>
    </source>
</evidence>
<dbReference type="RefSeq" id="WP_132925171.1">
    <property type="nucleotide sequence ID" value="NZ_SJOI01000001.1"/>
</dbReference>
<sequence>MPISQQIYRNNIGNYQANRNEKMLTQKAQQILLNDLAKHPGDANKRARAEVMLQSILMVSNISLAISDRHMAHHIIKSRGRRSPVDFTKTPGDALRVVHPANGVIHESNHSLPLQAERLFNSGTSMPELQGGHMITPLEEPITKDKPPANGHLHSDTTVPVFTTSLTTIPPARSVVKDERYQKDPEDPQTENVKLFLAKQAGGKPFDGINMGAVIEGVIEHIIRYPDGLMKISRELIKHTGEYGSHDKEALAEWLQFRIVRNWLSAQIFKNGPEEFIGRIISRSITENKCHGGQPLRLPVDALYNSIVNNIATYFLQRSPKTNDTPFLNEVTRNYIYHEIILDRLPYLELNHATLNENNIYIGTVDWGLLHAGLMIVNNANKNSHQLSVDELVQIGSSFEGMLREGVADPELIKLFELPAKLFYVKHHAERGTAISFREIFHTDEGNKLALEAFFSAVDLQKKEENPYHQFIRAWENYRTRTQLNESLLNKTQIVTADKLTSAPFCLADSIHENPLPGDATQLFNQQNEDIATKYAAVDTLMVAVSFEKSAIDEIDFMRGAKIYTASAVFSAFDNIRKQMFARVVPRRAYTVQLASTVDLFIAFNKERKRIYALKFIDDNYRLLRVDCQESLYRELMADEEKLYGDRDYKLKVYDNIYNAQLLKNTHEPLEQLVGQLIKNHRKKFLNNLHELGYEETGAEKTKRFLLSLIPFYNCINDIKDEKREASLSCAIDMFVLLPLAGQGMGLAARFGQQGARGGMMALRATMSSLAAREMLKVAIRQGTLQFTRHGILPAAEELNRKALIQLGLSALRSIDPGVELTSKIGIGAFRRIAAAAQIMKQTLPAWKKVLPSLDAVLSRQDVPASGNIIKTGRLPGLDKDLPIRKLAGGRFNRQPVYAQVDPITGDVFGKKYTLSATGILHAVPKPMAQHLKNILVTGLSGRGAAKYAKNLAADSGNLPPAVHPASPVTADHLLRWLDNIWQNNPVQKENFLQQLGLSESVWSSYVSSSNMLTARAQNLLARAEVNDVISLLARSQVARTHVIRHLGVRPLQHLSLIATRYANTHAGLFSLKLQAEERLAVLLEQYSAGWKKWLLESPPQSRRWFACEILNAYFDQGNHYLSLAGFNLESTPPFLPDDVLHLDLSSNGIKVLNTPLPGGVEWLHLSNNYLNVLPDPLPDTLIALDASHNVLATVPELQSSVLTHLDLSWNALTSLPRLPESLVYLDVSVNHLHRLPIPLPQGLSCLIANNNKLVLLPDFLPSNLEMLDVSHNGLMRLSSEIPPGITHINISYNKLRFLPGVLSKNLVYLDACHNYLDILPQLLPPNLKKLLVSHNFLTFLPIVFPPNLYQLQVSANRLSVLPHNLPLYLQILRANNNQISSLPKTLPPGITSLSVNYNKITELTDDMLPPSLHVLHITHNRLSRLPQKFPSELQEIDVSYTHVPGRPDNLPSSVMFIRNG</sequence>
<dbReference type="OrthoDB" id="6510316at2"/>
<keyword evidence="3" id="KW-0433">Leucine-rich repeat</keyword>
<dbReference type="Gene3D" id="3.80.10.10">
    <property type="entry name" value="Ribonuclease Inhibitor"/>
    <property type="match status" value="2"/>
</dbReference>
<keyword evidence="6" id="KW-1185">Reference proteome</keyword>
<evidence type="ECO:0000256" key="3">
    <source>
        <dbReference type="ARBA" id="ARBA00022614"/>
    </source>
</evidence>
<evidence type="ECO:0000256" key="2">
    <source>
        <dbReference type="ARBA" id="ARBA00009868"/>
    </source>
</evidence>
<dbReference type="InterPro" id="IPR032675">
    <property type="entry name" value="LRR_dom_sf"/>
</dbReference>
<comment type="similarity">
    <text evidence="2">Belongs to the LRR-containing bacterial E3 ligase family.</text>
</comment>
<reference evidence="5 6" key="1">
    <citation type="submission" date="2019-02" db="EMBL/GenBank/DDBJ databases">
        <title>Investigation of anaerobic lignin degradation for improved lignocellulosic biofuels.</title>
        <authorList>
            <person name="Deangelis K."/>
        </authorList>
    </citation>
    <scope>NUCLEOTIDE SEQUENCE [LARGE SCALE GENOMIC DNA]</scope>
    <source>
        <strain evidence="5 6">159R</strain>
    </source>
</reference>
<keyword evidence="4" id="KW-0677">Repeat</keyword>
<evidence type="ECO:0000313" key="5">
    <source>
        <dbReference type="EMBL" id="TCL06067.1"/>
    </source>
</evidence>
<dbReference type="PROSITE" id="PS51450">
    <property type="entry name" value="LRR"/>
    <property type="match status" value="1"/>
</dbReference>
<dbReference type="InterPro" id="IPR051071">
    <property type="entry name" value="LRR-bact_E3_ubiq_ligases"/>
</dbReference>
<dbReference type="PANTHER" id="PTHR47114">
    <property type="match status" value="1"/>
</dbReference>
<dbReference type="InterPro" id="IPR001611">
    <property type="entry name" value="Leu-rich_rpt"/>
</dbReference>